<dbReference type="Proteomes" id="UP000288168">
    <property type="component" value="Unassembled WGS sequence"/>
</dbReference>
<dbReference type="SMART" id="SM00320">
    <property type="entry name" value="WD40"/>
    <property type="match status" value="1"/>
</dbReference>
<dbReference type="PROSITE" id="PS00678">
    <property type="entry name" value="WD_REPEATS_1"/>
    <property type="match status" value="1"/>
</dbReference>
<feature type="domain" description="NACHT" evidence="5">
    <location>
        <begin position="404"/>
        <end position="623"/>
    </location>
</feature>
<dbReference type="Pfam" id="PF00400">
    <property type="entry name" value="WD40"/>
    <property type="match status" value="1"/>
</dbReference>
<dbReference type="InterPro" id="IPR027417">
    <property type="entry name" value="P-loop_NTPase"/>
</dbReference>
<evidence type="ECO:0000256" key="4">
    <source>
        <dbReference type="SAM" id="MobiDB-lite"/>
    </source>
</evidence>
<keyword evidence="2" id="KW-0677">Repeat</keyword>
<feature type="compositionally biased region" description="Basic and acidic residues" evidence="4">
    <location>
        <begin position="1"/>
        <end position="12"/>
    </location>
</feature>
<dbReference type="EMBL" id="NKCI01000542">
    <property type="protein sequence ID" value="RSL40077.1"/>
    <property type="molecule type" value="Genomic_DNA"/>
</dbReference>
<evidence type="ECO:0000259" key="5">
    <source>
        <dbReference type="PROSITE" id="PS50837"/>
    </source>
</evidence>
<proteinExistence type="predicted"/>
<keyword evidence="1 3" id="KW-0853">WD repeat</keyword>
<evidence type="ECO:0000256" key="2">
    <source>
        <dbReference type="ARBA" id="ARBA00022737"/>
    </source>
</evidence>
<dbReference type="Pfam" id="PF24883">
    <property type="entry name" value="NPHP3_N"/>
    <property type="match status" value="1"/>
</dbReference>
<dbReference type="PROSITE" id="PS50837">
    <property type="entry name" value="NACHT"/>
    <property type="match status" value="1"/>
</dbReference>
<dbReference type="SUPFAM" id="SSF50978">
    <property type="entry name" value="WD40 repeat-like"/>
    <property type="match status" value="1"/>
</dbReference>
<dbReference type="AlphaFoldDB" id="A0A428NGY9"/>
<dbReference type="InterPro" id="IPR015943">
    <property type="entry name" value="WD40/YVTN_repeat-like_dom_sf"/>
</dbReference>
<dbReference type="Gene3D" id="2.130.10.10">
    <property type="entry name" value="YVTN repeat-like/Quinoprotein amine dehydrogenase"/>
    <property type="match status" value="1"/>
</dbReference>
<dbReference type="Gene3D" id="3.40.50.300">
    <property type="entry name" value="P-loop containing nucleotide triphosphate hydrolases"/>
    <property type="match status" value="1"/>
</dbReference>
<protein>
    <recommendedName>
        <fullName evidence="5">NACHT domain-containing protein</fullName>
    </recommendedName>
</protein>
<dbReference type="CDD" id="cd09008">
    <property type="entry name" value="MTAN"/>
    <property type="match status" value="1"/>
</dbReference>
<comment type="caution">
    <text evidence="6">The sequence shown here is derived from an EMBL/GenBank/DDBJ whole genome shotgun (WGS) entry which is preliminary data.</text>
</comment>
<organism evidence="6 7">
    <name type="scientific">Fusarium duplospermum</name>
    <dbReference type="NCBI Taxonomy" id="1325734"/>
    <lineage>
        <taxon>Eukaryota</taxon>
        <taxon>Fungi</taxon>
        <taxon>Dikarya</taxon>
        <taxon>Ascomycota</taxon>
        <taxon>Pezizomycotina</taxon>
        <taxon>Sordariomycetes</taxon>
        <taxon>Hypocreomycetidae</taxon>
        <taxon>Hypocreales</taxon>
        <taxon>Nectriaceae</taxon>
        <taxon>Fusarium</taxon>
        <taxon>Fusarium solani species complex</taxon>
    </lineage>
</organism>
<dbReference type="SUPFAM" id="SSF53167">
    <property type="entry name" value="Purine and uridine phosphorylases"/>
    <property type="match status" value="1"/>
</dbReference>
<dbReference type="OrthoDB" id="20872at2759"/>
<dbReference type="InterPro" id="IPR056884">
    <property type="entry name" value="NPHP3-like_N"/>
</dbReference>
<feature type="region of interest" description="Disordered" evidence="4">
    <location>
        <begin position="1"/>
        <end position="42"/>
    </location>
</feature>
<sequence>MNGRQPWREGHAEASSSHPPKRRRIAHDDPADGFHDSRNRSPASNDQYTIAWICAVPIEMTAARAMLDDIHEDLPRHTNDTNTYTLGGIQGHNIVIACLPIGQYGTNNAASVLTHLIRTFPSIRLGLMVGIGGGVPDKVDMRLGDVVVGTRVVQYDLGKTIGNGQIQRTAIPKSPHHLLGTAVSSLQARHERDSSRIPLILEKRFDEHPQYRRPSTVDRLFLSMYEHTSPSPSCDECDRSKLVPRSRRSTDNPVIHYGTVASGNQVMRDGTQRDNIARQLDAICFEMEAAGLMDILPCLPIRGICDYSDSHKNKEWQRYAAAAAAAYTRELVAVLPVADVPNPCKLNSVQDDEDKQCLRDLRETDPRDDKTRIEATKGGLLRDSYRWILDHDDFRRWRDDPQSQLLWIKGDPGKGKTMLLCGIIDELGKDPDRRLSYFFCQATEARLSNATAVLRGLIYLLVVQQPSLISHVREKHDHAGKQLFEDGNAWEALSKILAAMLNDPILDGAILVVDALDECKTNRHQLLDLITKSSRVKWMVSSRNWQDIEEKFGRTKQKVRLQLELNQDSISKAVDTYIGYKVDQLAREKRYDKETSQAVENHLVSNADGTFLWVALVCQELADPKVVRKRHTLSKLKLFPSGLDPLYNRMMEQISGSSDAECCKEILAIASVVYRPITLEELKVFIESLEEGDYDDLPQIIDSCGSFLTLREGVIYFVHQSAKDFLVNKASDQVLPSGAAHQHHVIFSKSLEALSETLERDVYALGVPGFPTDQVSPPDPDPLASIGYSCVFWVDHLDASEPGVKMSDRDLQDAGIIYEFLRRKYLYWLESLSLLRSLPEGVMAVQKLEALVKTKEARQLTGFLRDARRFILSHRRAIEIAPLQAYASALVFSPTRSLIRELFEKEESNWITLKPSMESDWNACLQTLEGHGGPVNSVVFSADGQHLASGSFDSTVKIWDAATGACVQTLDVGRVLFRLSFDPTTNSLLSTDIGLLNLDHPALPPASDDRSTAITLRGVHQSGWGISTDGVWIVKDGKEMLWLPPDYRGGKFAVVGSTVAICCRSGRVLVMKFS</sequence>
<evidence type="ECO:0000256" key="3">
    <source>
        <dbReference type="PROSITE-ProRule" id="PRU00221"/>
    </source>
</evidence>
<dbReference type="PANTHER" id="PTHR46082">
    <property type="entry name" value="ATP/GTP-BINDING PROTEIN-RELATED"/>
    <property type="match status" value="1"/>
</dbReference>
<dbReference type="PROSITE" id="PS50294">
    <property type="entry name" value="WD_REPEATS_REGION"/>
    <property type="match status" value="1"/>
</dbReference>
<accession>A0A428NGY9</accession>
<dbReference type="InterPro" id="IPR007111">
    <property type="entry name" value="NACHT_NTPase"/>
</dbReference>
<evidence type="ECO:0000313" key="7">
    <source>
        <dbReference type="Proteomes" id="UP000288168"/>
    </source>
</evidence>
<evidence type="ECO:0000313" key="6">
    <source>
        <dbReference type="EMBL" id="RSL40077.1"/>
    </source>
</evidence>
<evidence type="ECO:0000256" key="1">
    <source>
        <dbReference type="ARBA" id="ARBA00022574"/>
    </source>
</evidence>
<dbReference type="GO" id="GO:0009116">
    <property type="term" value="P:nucleoside metabolic process"/>
    <property type="evidence" value="ECO:0007669"/>
    <property type="project" value="InterPro"/>
</dbReference>
<dbReference type="InterPro" id="IPR000845">
    <property type="entry name" value="Nucleoside_phosphorylase_d"/>
</dbReference>
<dbReference type="InterPro" id="IPR001680">
    <property type="entry name" value="WD40_rpt"/>
</dbReference>
<dbReference type="STRING" id="1325734.A0A428NGY9"/>
<keyword evidence="7" id="KW-1185">Reference proteome</keyword>
<dbReference type="InterPro" id="IPR036322">
    <property type="entry name" value="WD40_repeat_dom_sf"/>
</dbReference>
<dbReference type="InterPro" id="IPR053137">
    <property type="entry name" value="NLR-like"/>
</dbReference>
<dbReference type="Gene3D" id="3.40.50.1580">
    <property type="entry name" value="Nucleoside phosphorylase domain"/>
    <property type="match status" value="1"/>
</dbReference>
<feature type="compositionally biased region" description="Basic and acidic residues" evidence="4">
    <location>
        <begin position="26"/>
        <end position="39"/>
    </location>
</feature>
<dbReference type="SUPFAM" id="SSF52540">
    <property type="entry name" value="P-loop containing nucleoside triphosphate hydrolases"/>
    <property type="match status" value="1"/>
</dbReference>
<reference evidence="6 7" key="1">
    <citation type="submission" date="2017-06" db="EMBL/GenBank/DDBJ databases">
        <title>Comparative genomic analysis of Ambrosia Fusariam Clade fungi.</title>
        <authorList>
            <person name="Stajich J.E."/>
            <person name="Carrillo J."/>
            <person name="Kijimoto T."/>
            <person name="Eskalen A."/>
            <person name="O'Donnell K."/>
            <person name="Kasson M."/>
        </authorList>
    </citation>
    <scope>NUCLEOTIDE SEQUENCE [LARGE SCALE GENOMIC DNA]</scope>
    <source>
        <strain evidence="6 7">NRRL62584</strain>
    </source>
</reference>
<gene>
    <name evidence="6" type="ORF">CEP54_016197</name>
</gene>
<dbReference type="Pfam" id="PF01048">
    <property type="entry name" value="PNP_UDP_1"/>
    <property type="match status" value="1"/>
</dbReference>
<dbReference type="PANTHER" id="PTHR46082:SF11">
    <property type="entry name" value="AAA+ ATPASE DOMAIN-CONTAINING PROTEIN-RELATED"/>
    <property type="match status" value="1"/>
</dbReference>
<dbReference type="GO" id="GO:0003824">
    <property type="term" value="F:catalytic activity"/>
    <property type="evidence" value="ECO:0007669"/>
    <property type="project" value="InterPro"/>
</dbReference>
<dbReference type="PROSITE" id="PS50082">
    <property type="entry name" value="WD_REPEATS_2"/>
    <property type="match status" value="1"/>
</dbReference>
<dbReference type="InterPro" id="IPR035994">
    <property type="entry name" value="Nucleoside_phosphorylase_sf"/>
</dbReference>
<name>A0A428NGY9_9HYPO</name>
<feature type="repeat" description="WD" evidence="3">
    <location>
        <begin position="928"/>
        <end position="969"/>
    </location>
</feature>
<dbReference type="InterPro" id="IPR019775">
    <property type="entry name" value="WD40_repeat_CS"/>
</dbReference>